<reference evidence="12" key="3">
    <citation type="submission" date="2025-09" db="UniProtKB">
        <authorList>
            <consortium name="Ensembl"/>
        </authorList>
    </citation>
    <scope>IDENTIFICATION</scope>
</reference>
<comment type="subcellular location">
    <subcellularLocation>
        <location evidence="1 10">Endoplasmic reticulum membrane</location>
        <topology evidence="1 10">Multi-pass membrane protein</topology>
    </subcellularLocation>
</comment>
<dbReference type="OMA" id="SHHLCVF"/>
<evidence type="ECO:0000259" key="11">
    <source>
        <dbReference type="Pfam" id="PF10354"/>
    </source>
</evidence>
<dbReference type="FunCoup" id="H2NF99">
    <property type="interactions" value="676"/>
</dbReference>
<evidence type="ECO:0000256" key="10">
    <source>
        <dbReference type="RuleBase" id="RU363075"/>
    </source>
</evidence>
<feature type="transmembrane region" description="Helical" evidence="10">
    <location>
        <begin position="836"/>
        <end position="859"/>
    </location>
</feature>
<feature type="transmembrane region" description="Helical" evidence="10">
    <location>
        <begin position="754"/>
        <end position="776"/>
    </location>
</feature>
<reference evidence="12" key="2">
    <citation type="submission" date="2025-08" db="UniProtKB">
        <authorList>
            <consortium name="Ensembl"/>
        </authorList>
    </citation>
    <scope>IDENTIFICATION</scope>
</reference>
<dbReference type="FunFam" id="3.30.930.10:FF:000081">
    <property type="entry name" value="Ferredoxin-fold anticodon binding domain containing 1"/>
    <property type="match status" value="1"/>
</dbReference>
<keyword evidence="8 10" id="KW-1133">Transmembrane helix</keyword>
<protein>
    <recommendedName>
        <fullName evidence="10">Mannosyltransferase</fullName>
        <ecNumber evidence="10">2.4.1.-</ecNumber>
    </recommendedName>
</protein>
<evidence type="ECO:0000256" key="4">
    <source>
        <dbReference type="ARBA" id="ARBA00022676"/>
    </source>
</evidence>
<evidence type="ECO:0000256" key="6">
    <source>
        <dbReference type="ARBA" id="ARBA00022692"/>
    </source>
</evidence>
<keyword evidence="4 10" id="KW-0328">Glycosyltransferase</keyword>
<dbReference type="AlphaFoldDB" id="H2NF99"/>
<feature type="transmembrane region" description="Helical" evidence="10">
    <location>
        <begin position="931"/>
        <end position="950"/>
    </location>
</feature>
<dbReference type="Gene3D" id="3.30.930.10">
    <property type="entry name" value="Bira Bifunctional Protein, Domain 2"/>
    <property type="match status" value="1"/>
</dbReference>
<dbReference type="GO" id="GO:0005789">
    <property type="term" value="C:endoplasmic reticulum membrane"/>
    <property type="evidence" value="ECO:0007669"/>
    <property type="project" value="UniProtKB-SubCell"/>
</dbReference>
<dbReference type="InterPro" id="IPR036690">
    <property type="entry name" value="Fdx_antiC-bd_sf"/>
</dbReference>
<dbReference type="GO" id="GO:0070042">
    <property type="term" value="F:rRNA (uridine-N3-)-methyltransferase activity"/>
    <property type="evidence" value="ECO:0007669"/>
    <property type="project" value="InterPro"/>
</dbReference>
<gene>
    <name evidence="12" type="primary">ALG9</name>
</gene>
<dbReference type="eggNOG" id="KOG2783">
    <property type="taxonomic scope" value="Eukaryota"/>
</dbReference>
<feature type="transmembrane region" description="Helical" evidence="10">
    <location>
        <begin position="799"/>
        <end position="824"/>
    </location>
</feature>
<evidence type="ECO:0000256" key="3">
    <source>
        <dbReference type="ARBA" id="ARBA00007063"/>
    </source>
</evidence>
<dbReference type="Ensembl" id="ENSPPYT00000004604.3">
    <property type="protein sequence ID" value="ENSPPYP00000004429.3"/>
    <property type="gene ID" value="ENSPPYG00000003866.3"/>
</dbReference>
<feature type="transmembrane region" description="Helical" evidence="10">
    <location>
        <begin position="996"/>
        <end position="1018"/>
    </location>
</feature>
<feature type="transmembrane region" description="Helical" evidence="10">
    <location>
        <begin position="956"/>
        <end position="975"/>
    </location>
</feature>
<dbReference type="GO" id="GO:0000026">
    <property type="term" value="F:alpha-1,2-mannosyltransferase activity"/>
    <property type="evidence" value="ECO:0007669"/>
    <property type="project" value="TreeGrafter"/>
</dbReference>
<dbReference type="InterPro" id="IPR045864">
    <property type="entry name" value="aa-tRNA-synth_II/BPL/LPL"/>
</dbReference>
<dbReference type="InterPro" id="IPR019446">
    <property type="entry name" value="BMT5-like"/>
</dbReference>
<proteinExistence type="inferred from homology"/>
<keyword evidence="13" id="KW-1185">Reference proteome</keyword>
<evidence type="ECO:0000256" key="2">
    <source>
        <dbReference type="ARBA" id="ARBA00004922"/>
    </source>
</evidence>
<dbReference type="PANTHER" id="PTHR22760">
    <property type="entry name" value="GLYCOSYLTRANSFERASE"/>
    <property type="match status" value="1"/>
</dbReference>
<dbReference type="PANTHER" id="PTHR22760:SF2">
    <property type="entry name" value="ALPHA-1,2-MANNOSYLTRANSFERASE ALG9"/>
    <property type="match status" value="1"/>
</dbReference>
<dbReference type="GO" id="GO:0070475">
    <property type="term" value="P:rRNA base methylation"/>
    <property type="evidence" value="ECO:0007669"/>
    <property type="project" value="InterPro"/>
</dbReference>
<dbReference type="Proteomes" id="UP000001595">
    <property type="component" value="Chromosome 11"/>
</dbReference>
<accession>H2NF99</accession>
<comment type="similarity">
    <text evidence="3 10">Belongs to the glycosyltransferase 22 family.</text>
</comment>
<keyword evidence="7 10" id="KW-0256">Endoplasmic reticulum</keyword>
<comment type="pathway">
    <text evidence="2">Protein modification; protein glycosylation.</text>
</comment>
<dbReference type="Pfam" id="PF03901">
    <property type="entry name" value="Glyco_transf_22"/>
    <property type="match status" value="1"/>
</dbReference>
<evidence type="ECO:0000313" key="13">
    <source>
        <dbReference type="Proteomes" id="UP000001595"/>
    </source>
</evidence>
<evidence type="ECO:0000256" key="7">
    <source>
        <dbReference type="ARBA" id="ARBA00022824"/>
    </source>
</evidence>
<dbReference type="InterPro" id="IPR005599">
    <property type="entry name" value="GPI_mannosylTrfase"/>
</dbReference>
<dbReference type="UniPathway" id="UPA00378"/>
<organism evidence="12 13">
    <name type="scientific">Pongo abelii</name>
    <name type="common">Sumatran orangutan</name>
    <name type="synonym">Pongo pygmaeus abelii</name>
    <dbReference type="NCBI Taxonomy" id="9601"/>
    <lineage>
        <taxon>Eukaryota</taxon>
        <taxon>Metazoa</taxon>
        <taxon>Chordata</taxon>
        <taxon>Craniata</taxon>
        <taxon>Vertebrata</taxon>
        <taxon>Euteleostomi</taxon>
        <taxon>Mammalia</taxon>
        <taxon>Eutheria</taxon>
        <taxon>Euarchontoglires</taxon>
        <taxon>Primates</taxon>
        <taxon>Haplorrhini</taxon>
        <taxon>Catarrhini</taxon>
        <taxon>Hominidae</taxon>
        <taxon>Pongo</taxon>
    </lineage>
</organism>
<keyword evidence="5" id="KW-0808">Transferase</keyword>
<keyword evidence="6 10" id="KW-0812">Transmembrane</keyword>
<keyword evidence="9 10" id="KW-0472">Membrane</keyword>
<sequence length="1223" mass="138194">MAPRRLLLVGEGNFSFAAALSETLDQSTHLTATCLQRPAELARDPVARENLQGLRERGIDVRFGVDCTQLADVFELHNREFDQIYFNFPHCGRKAGVAKNRELLAKFFQSCADVLAEEGEVHVALCRGQGGTPADKPQREWHNSWQVVAMAALGGLILSDVYPFSCKAVPGYKCTGYRSQDKSFHVEGALNHVFTRSLPFEGSQPRIFRIKLCNQWFSFPEPEALVGKLNRGFLEAPSCHPIKTINEKLIAELGKVFPLKRLKCSFPLLPQEGTSVLPFWNCDFLSAAFWITLREDNSNSESLTGGTSQDVEDFLVSFSELSLLKNPGRDGKEEACEGTCGQAKICLRPSLLVHVQDVIEVPDFLSGSLHILSGPVFQKCHILPFTMPAFHETLFIVGFNQSLKDGCLQSLLDHLKGILDSLLTQTLPESSKLSSLVKFVLQSNGKDYMIRVKTHNFSPDCTEDLIIGSVITSATSVIHKDQCFVFVSMNLDLLAMLVWCISDWRMLWTSDNRFLKNFVPGKTEPFKSHSLYPPCYVHDISFWIDQKKGFDELEFHTVARAVSQDTIISIQFLSRFQHPQTQQLAMAGRGARQRLKGSGASSGDTAPAADKLRELLGSREAGGTEHRTELSGNKAGQVWAPEGSTAFKCLLSARLCAALLSNISDCDETFNYWEPTHYLIYGEGFQTWEYSPAYAIRSYAYLLLHAWPAAFHARILQTNKILVFYFLRCLLAFVSCICELYFYKAVCKKFGLHVSRMMLAFLVLSTGMFCSSSAFLPSSFCMYTTLIAMTGWYMDKTSIAVLGVAAGAILGWPFSAALGLPIAFDLLVMKHRWKSFFHWSLMALILFLVPVVVIDSYYYGKLVIAPLNIVLYNVFTPHGPDLYGTEPWYFYLINGFLNFNVAFALALLVLPLTSLMEYLLQRFHVQNLGHPYWLTLAPMYIWFIIFFIQPHKEERFLFPVYPLICLCGAVALSALQKCYHFVFQRYRLEHYTVTSNWLALGTVFLFGLLSFSRSVALFRGYHGPLDLYPEFYRIATDPTIHTVPEDRPVNVCVGKEWYRFPSSFLLPDNWQLQFIPSEFRGQLPKPFAEGPLATRIVPTDMNDQNLEEPSRYIDISKCHYLVDLDTMRETPREPKYSSNKEEWISLAYRPFLDASSFLSDAKNTEKQEEEIRVSILCLPESFADVTPNPSICHIKEAQMRVRRAGTKTLSNIGIFSTGLMNGS</sequence>
<dbReference type="GO" id="GO:0006487">
    <property type="term" value="P:protein N-linked glycosylation"/>
    <property type="evidence" value="ECO:0007669"/>
    <property type="project" value="TreeGrafter"/>
</dbReference>
<dbReference type="InParanoid" id="H2NF99"/>
<dbReference type="Gene3D" id="3.30.70.380">
    <property type="entry name" value="Ferrodoxin-fold anticodon-binding domain"/>
    <property type="match status" value="1"/>
</dbReference>
<feature type="transmembrane region" description="Helical" evidence="10">
    <location>
        <begin position="888"/>
        <end position="910"/>
    </location>
</feature>
<feature type="domain" description="25S rRNA (uridine-N(3))-methyltransferase BMT5-like" evidence="11">
    <location>
        <begin position="7"/>
        <end position="175"/>
    </location>
</feature>
<evidence type="ECO:0000313" key="12">
    <source>
        <dbReference type="Ensembl" id="ENSPPYP00000004429.3"/>
    </source>
</evidence>
<dbReference type="EC" id="2.4.1.-" evidence="10"/>
<evidence type="ECO:0000256" key="1">
    <source>
        <dbReference type="ARBA" id="ARBA00004477"/>
    </source>
</evidence>
<dbReference type="Pfam" id="PF10354">
    <property type="entry name" value="BMT5-like"/>
    <property type="match status" value="1"/>
</dbReference>
<feature type="transmembrane region" description="Helical" evidence="10">
    <location>
        <begin position="722"/>
        <end position="742"/>
    </location>
</feature>
<evidence type="ECO:0000256" key="8">
    <source>
        <dbReference type="ARBA" id="ARBA00022989"/>
    </source>
</evidence>
<dbReference type="GeneTree" id="ENSGT00950000183090"/>
<dbReference type="eggNOG" id="KOG4174">
    <property type="taxonomic scope" value="Eukaryota"/>
</dbReference>
<evidence type="ECO:0000256" key="9">
    <source>
        <dbReference type="ARBA" id="ARBA00023136"/>
    </source>
</evidence>
<dbReference type="HOGENOM" id="CLU_030162_0_0_1"/>
<evidence type="ECO:0000256" key="5">
    <source>
        <dbReference type="ARBA" id="ARBA00022679"/>
    </source>
</evidence>
<dbReference type="FunFam" id="3.40.50.150:FF:000361">
    <property type="entry name" value="Ferredoxin-fold anticodon-binding domain-containing protein 1 homolog"/>
    <property type="match status" value="1"/>
</dbReference>
<name>H2NF99_PONAB</name>
<reference evidence="12 13" key="1">
    <citation type="submission" date="2008-02" db="EMBL/GenBank/DDBJ databases">
        <title>A 6x draft sequence assembly of the Pongo pygmaeus abelii genome.</title>
        <authorList>
            <person name="Wilson R.K."/>
            <person name="Mardis E."/>
        </authorList>
    </citation>
    <scope>NUCLEOTIDE SEQUENCE [LARGE SCALE GENOMIC DNA]</scope>
</reference>